<evidence type="ECO:0000313" key="3">
    <source>
        <dbReference type="EMBL" id="CAA7264107.1"/>
    </source>
</evidence>
<dbReference type="Proteomes" id="UP000467700">
    <property type="component" value="Unassembled WGS sequence"/>
</dbReference>
<feature type="compositionally biased region" description="Basic and acidic residues" evidence="1">
    <location>
        <begin position="113"/>
        <end position="138"/>
    </location>
</feature>
<accession>A0A8S0XRR9</accession>
<evidence type="ECO:0000256" key="1">
    <source>
        <dbReference type="SAM" id="MobiDB-lite"/>
    </source>
</evidence>
<organism evidence="3 4">
    <name type="scientific">Cyclocybe aegerita</name>
    <name type="common">Black poplar mushroom</name>
    <name type="synonym">Agrocybe aegerita</name>
    <dbReference type="NCBI Taxonomy" id="1973307"/>
    <lineage>
        <taxon>Eukaryota</taxon>
        <taxon>Fungi</taxon>
        <taxon>Dikarya</taxon>
        <taxon>Basidiomycota</taxon>
        <taxon>Agaricomycotina</taxon>
        <taxon>Agaricomycetes</taxon>
        <taxon>Agaricomycetidae</taxon>
        <taxon>Agaricales</taxon>
        <taxon>Agaricineae</taxon>
        <taxon>Bolbitiaceae</taxon>
        <taxon>Cyclocybe</taxon>
    </lineage>
</organism>
<comment type="caution">
    <text evidence="3">The sequence shown here is derived from an EMBL/GenBank/DDBJ whole genome shotgun (WGS) entry which is preliminary data.</text>
</comment>
<feature type="region of interest" description="Disordered" evidence="1">
    <location>
        <begin position="98"/>
        <end position="153"/>
    </location>
</feature>
<dbReference type="AlphaFoldDB" id="A0A8S0XRR9"/>
<gene>
    <name evidence="3" type="ORF">AAE3_LOCUS6331</name>
</gene>
<keyword evidence="4" id="KW-1185">Reference proteome</keyword>
<evidence type="ECO:0000313" key="4">
    <source>
        <dbReference type="Proteomes" id="UP000467700"/>
    </source>
</evidence>
<feature type="signal peptide" evidence="2">
    <location>
        <begin position="1"/>
        <end position="22"/>
    </location>
</feature>
<feature type="chain" id="PRO_5035849166" evidence="2">
    <location>
        <begin position="23"/>
        <end position="179"/>
    </location>
</feature>
<keyword evidence="2" id="KW-0732">Signal</keyword>
<protein>
    <submittedName>
        <fullName evidence="3">Uncharacterized protein</fullName>
    </submittedName>
</protein>
<dbReference type="EMBL" id="CACVBS010000043">
    <property type="protein sequence ID" value="CAA7264107.1"/>
    <property type="molecule type" value="Genomic_DNA"/>
</dbReference>
<evidence type="ECO:0000256" key="2">
    <source>
        <dbReference type="SAM" id="SignalP"/>
    </source>
</evidence>
<reference evidence="3 4" key="1">
    <citation type="submission" date="2020-01" db="EMBL/GenBank/DDBJ databases">
        <authorList>
            <person name="Gupta K D."/>
        </authorList>
    </citation>
    <scope>NUCLEOTIDE SEQUENCE [LARGE SCALE GENOMIC DNA]</scope>
</reference>
<proteinExistence type="predicted"/>
<sequence>MVSTHLAFRLLLALSAMSATRAYYDDEDMLAVREYYDEVEGISSRELGLAYTARDYDDTPSYYTRGYADGDDFVLSRRALASLGVRADDISHVLVLRAPPPGKGRSPSPASKAEYEKQLKKHEDELKKAKAKLKDAKAKKAAATNDKDKKFWGKEEASARDMVNYENEEIAEYKKLLKK</sequence>
<name>A0A8S0XRR9_CYCAE</name>